<feature type="non-terminal residue" evidence="1">
    <location>
        <position position="1"/>
    </location>
</feature>
<proteinExistence type="predicted"/>
<sequence>IGHVDGTEAPKYFRLNQLEGETEFVTQDELDRSRRVKLISLRDQGVPEFKNYKMIPARERDIPANVFEAYEKRQRGEQAEEETEDELCAHRMAVTKFLNKVRAMPHQIISNQNTKLLVRKHFDSKRLYWIVLGFCPYC</sequence>
<dbReference type="STRING" id="45351.A7TAZ5"/>
<gene>
    <name evidence="1" type="ORF">NEMVEDRAFT_v1g224689</name>
</gene>
<dbReference type="EMBL" id="DS474621">
    <property type="protein sequence ID" value="EDO26822.1"/>
    <property type="molecule type" value="Genomic_DNA"/>
</dbReference>
<keyword evidence="2" id="KW-1185">Reference proteome</keyword>
<dbReference type="PANTHER" id="PTHR20837">
    <property type="entry name" value="CENTROSOMAL PROTEIN-RELATED"/>
    <property type="match status" value="1"/>
</dbReference>
<accession>A7TAZ5</accession>
<dbReference type="InterPro" id="IPR052434">
    <property type="entry name" value="Tectonic-like_complex_comp"/>
</dbReference>
<evidence type="ECO:0000313" key="1">
    <source>
        <dbReference type="EMBL" id="EDO26822.1"/>
    </source>
</evidence>
<dbReference type="eggNOG" id="KOG3639">
    <property type="taxonomic scope" value="Eukaryota"/>
</dbReference>
<organism evidence="1 2">
    <name type="scientific">Nematostella vectensis</name>
    <name type="common">Starlet sea anemone</name>
    <dbReference type="NCBI Taxonomy" id="45351"/>
    <lineage>
        <taxon>Eukaryota</taxon>
        <taxon>Metazoa</taxon>
        <taxon>Cnidaria</taxon>
        <taxon>Anthozoa</taxon>
        <taxon>Hexacorallia</taxon>
        <taxon>Actiniaria</taxon>
        <taxon>Edwardsiidae</taxon>
        <taxon>Nematostella</taxon>
    </lineage>
</organism>
<dbReference type="Proteomes" id="UP000001593">
    <property type="component" value="Unassembled WGS sequence"/>
</dbReference>
<name>A7TAZ5_NEMVE</name>
<dbReference type="InParanoid" id="A7TAZ5"/>
<protein>
    <submittedName>
        <fullName evidence="1">Uncharacterized protein</fullName>
    </submittedName>
</protein>
<dbReference type="PANTHER" id="PTHR20837:SF0">
    <property type="entry name" value="COILED-COIL AND C2 DOMAIN-CONTAINING PROTEIN 2A"/>
    <property type="match status" value="1"/>
</dbReference>
<evidence type="ECO:0000313" key="2">
    <source>
        <dbReference type="Proteomes" id="UP000001593"/>
    </source>
</evidence>
<dbReference type="HOGENOM" id="CLU_1860278_0_0_1"/>
<dbReference type="AlphaFoldDB" id="A7TAZ5"/>
<reference evidence="1 2" key="1">
    <citation type="journal article" date="2007" name="Science">
        <title>Sea anemone genome reveals ancestral eumetazoan gene repertoire and genomic organization.</title>
        <authorList>
            <person name="Putnam N.H."/>
            <person name="Srivastava M."/>
            <person name="Hellsten U."/>
            <person name="Dirks B."/>
            <person name="Chapman J."/>
            <person name="Salamov A."/>
            <person name="Terry A."/>
            <person name="Shapiro H."/>
            <person name="Lindquist E."/>
            <person name="Kapitonov V.V."/>
            <person name="Jurka J."/>
            <person name="Genikhovich G."/>
            <person name="Grigoriev I.V."/>
            <person name="Lucas S.M."/>
            <person name="Steele R.E."/>
            <person name="Finnerty J.R."/>
            <person name="Technau U."/>
            <person name="Martindale M.Q."/>
            <person name="Rokhsar D.S."/>
        </authorList>
    </citation>
    <scope>NUCLEOTIDE SEQUENCE [LARGE SCALE GENOMIC DNA]</scope>
    <source>
        <strain evidence="2">CH2 X CH6</strain>
    </source>
</reference>
<dbReference type="PhylomeDB" id="A7TAZ5"/>